<name>Q21WT0_ALBFT</name>
<proteinExistence type="predicted"/>
<gene>
    <name evidence="1" type="ordered locus">Rfer_2048</name>
</gene>
<dbReference type="KEGG" id="rfr:Rfer_2048"/>
<evidence type="ECO:0000313" key="1">
    <source>
        <dbReference type="EMBL" id="ABD69773.1"/>
    </source>
</evidence>
<organism evidence="1 2">
    <name type="scientific">Albidiferax ferrireducens (strain ATCC BAA-621 / DSM 15236 / T118)</name>
    <name type="common">Rhodoferax ferrireducens</name>
    <dbReference type="NCBI Taxonomy" id="338969"/>
    <lineage>
        <taxon>Bacteria</taxon>
        <taxon>Pseudomonadati</taxon>
        <taxon>Pseudomonadota</taxon>
        <taxon>Betaproteobacteria</taxon>
        <taxon>Burkholderiales</taxon>
        <taxon>Comamonadaceae</taxon>
        <taxon>Rhodoferax</taxon>
    </lineage>
</organism>
<dbReference type="EMBL" id="CP000267">
    <property type="protein sequence ID" value="ABD69773.1"/>
    <property type="molecule type" value="Genomic_DNA"/>
</dbReference>
<sequence>MTICPIAIAVGCKKCPVFKICPVKSLIGDVPKASAVKPVAKPAVKPAAKSAAKSAPARKKTRK</sequence>
<dbReference type="eggNOG" id="ENOG5033JK4">
    <property type="taxonomic scope" value="Bacteria"/>
</dbReference>
<reference evidence="2" key="1">
    <citation type="submission" date="2006-02" db="EMBL/GenBank/DDBJ databases">
        <title>Complete sequence of chromosome of Rhodoferax ferrireducens DSM 15236.</title>
        <authorList>
            <person name="Copeland A."/>
            <person name="Lucas S."/>
            <person name="Lapidus A."/>
            <person name="Barry K."/>
            <person name="Detter J.C."/>
            <person name="Glavina del Rio T."/>
            <person name="Hammon N."/>
            <person name="Israni S."/>
            <person name="Pitluck S."/>
            <person name="Brettin T."/>
            <person name="Bruce D."/>
            <person name="Han C."/>
            <person name="Tapia R."/>
            <person name="Gilna P."/>
            <person name="Kiss H."/>
            <person name="Schmutz J."/>
            <person name="Larimer F."/>
            <person name="Land M."/>
            <person name="Kyrpides N."/>
            <person name="Ivanova N."/>
            <person name="Richardson P."/>
        </authorList>
    </citation>
    <scope>NUCLEOTIDE SEQUENCE [LARGE SCALE GENOMIC DNA]</scope>
    <source>
        <strain evidence="2">ATCC BAA-621 / DSM 15236 / T118</strain>
    </source>
</reference>
<dbReference type="AlphaFoldDB" id="Q21WT0"/>
<accession>Q21WT0</accession>
<dbReference type="RefSeq" id="WP_011464341.1">
    <property type="nucleotide sequence ID" value="NC_007908.1"/>
</dbReference>
<protein>
    <submittedName>
        <fullName evidence="1">Uncharacterized protein</fullName>
    </submittedName>
</protein>
<dbReference type="HOGENOM" id="CLU_212254_0_0_4"/>
<dbReference type="STRING" id="338969.Rfer_2048"/>
<dbReference type="Proteomes" id="UP000008332">
    <property type="component" value="Chromosome"/>
</dbReference>
<keyword evidence="2" id="KW-1185">Reference proteome</keyword>
<evidence type="ECO:0000313" key="2">
    <source>
        <dbReference type="Proteomes" id="UP000008332"/>
    </source>
</evidence>